<feature type="transmembrane region" description="Helical" evidence="1">
    <location>
        <begin position="86"/>
        <end position="108"/>
    </location>
</feature>
<reference evidence="2 3" key="1">
    <citation type="submission" date="2016-10" db="EMBL/GenBank/DDBJ databases">
        <authorList>
            <person name="de Groot N.N."/>
        </authorList>
    </citation>
    <scope>NUCLEOTIDE SEQUENCE [LARGE SCALE GENOMIC DNA]</scope>
    <source>
        <strain evidence="2 3">DSM 22489</strain>
    </source>
</reference>
<evidence type="ECO:0000313" key="2">
    <source>
        <dbReference type="EMBL" id="SEF50633.1"/>
    </source>
</evidence>
<evidence type="ECO:0000256" key="1">
    <source>
        <dbReference type="SAM" id="Phobius"/>
    </source>
</evidence>
<evidence type="ECO:0000313" key="3">
    <source>
        <dbReference type="Proteomes" id="UP000236728"/>
    </source>
</evidence>
<keyword evidence="1" id="KW-1133">Transmembrane helix</keyword>
<feature type="transmembrane region" description="Helical" evidence="1">
    <location>
        <begin position="120"/>
        <end position="142"/>
    </location>
</feature>
<organism evidence="2 3">
    <name type="scientific">Bryocella elongata</name>
    <dbReference type="NCBI Taxonomy" id="863522"/>
    <lineage>
        <taxon>Bacteria</taxon>
        <taxon>Pseudomonadati</taxon>
        <taxon>Acidobacteriota</taxon>
        <taxon>Terriglobia</taxon>
        <taxon>Terriglobales</taxon>
        <taxon>Acidobacteriaceae</taxon>
        <taxon>Bryocella</taxon>
    </lineage>
</organism>
<keyword evidence="3" id="KW-1185">Reference proteome</keyword>
<keyword evidence="1" id="KW-0472">Membrane</keyword>
<keyword evidence="1" id="KW-0812">Transmembrane</keyword>
<protein>
    <submittedName>
        <fullName evidence="2">Uncharacterized protein</fullName>
    </submittedName>
</protein>
<dbReference type="AlphaFoldDB" id="A0A1H5SIX2"/>
<dbReference type="Proteomes" id="UP000236728">
    <property type="component" value="Unassembled WGS sequence"/>
</dbReference>
<dbReference type="EMBL" id="FNVA01000001">
    <property type="protein sequence ID" value="SEF50633.1"/>
    <property type="molecule type" value="Genomic_DNA"/>
</dbReference>
<name>A0A1H5SIX2_9BACT</name>
<accession>A0A1H5SIX2</accession>
<proteinExistence type="predicted"/>
<sequence>MFPFSTPFAMWSPLRVELVQQRLEEAIGPPSQMFQVKALSGKVSREGVAIYVTPRGRGAQTARVLRARMIPDGGGTRLEGQFRLRWGNAIAQLIMFLIVSGMLMNQLFEALERDSGGSRVWALAAPCLLFVVAVGIFLGPIFSPSKDRRLVGGLEVLLASERPKWLDDAAN</sequence>
<dbReference type="RefSeq" id="WP_103931195.1">
    <property type="nucleotide sequence ID" value="NZ_FNVA01000001.1"/>
</dbReference>
<gene>
    <name evidence="2" type="ORF">SAMN05421819_0227</name>
</gene>